<dbReference type="Proteomes" id="UP000765509">
    <property type="component" value="Unassembled WGS sequence"/>
</dbReference>
<sequence>MCWIVSEPGTPRLRACNMLALSPCWKPSSIISGVITSLIREYGLAHYSDDSSITPNTLRSGTCIGSSIWKFYEIDVKTQTNPPASVGPLLFNCRFLTSLGDEPSSSKLGSNILDLAASQNDLQVTMVDEAKEMEENRLKSPHGYKSDSSHFNQASSTASQRFCDCTWPSASSSSAPYPTSEVENSNICVPGDLPLSSLTRAMDNHDFQLPTKTFQTLPSRQKSHLSTHTYDSLFSIAATPHENNKSLAQRANLNEKIDAFHVMKPEKLSYTSDYCQIEVRLKLVEKLFQSIGRLLTDDKLLQLLYTTIQAEALRLRSFISSSNSKSSVFNGQLHSHFLSSQERICQLKNKPKVTPKCQLLVRLTLNAFHQ</sequence>
<dbReference type="EMBL" id="AVOT02057986">
    <property type="protein sequence ID" value="MBW0551975.1"/>
    <property type="molecule type" value="Genomic_DNA"/>
</dbReference>
<protein>
    <submittedName>
        <fullName evidence="1">Uncharacterized protein</fullName>
    </submittedName>
</protein>
<name>A0A9Q3P8D4_9BASI</name>
<gene>
    <name evidence="1" type="ORF">O181_091690</name>
</gene>
<organism evidence="1 2">
    <name type="scientific">Austropuccinia psidii MF-1</name>
    <dbReference type="NCBI Taxonomy" id="1389203"/>
    <lineage>
        <taxon>Eukaryota</taxon>
        <taxon>Fungi</taxon>
        <taxon>Dikarya</taxon>
        <taxon>Basidiomycota</taxon>
        <taxon>Pucciniomycotina</taxon>
        <taxon>Pucciniomycetes</taxon>
        <taxon>Pucciniales</taxon>
        <taxon>Sphaerophragmiaceae</taxon>
        <taxon>Austropuccinia</taxon>
    </lineage>
</organism>
<comment type="caution">
    <text evidence="1">The sequence shown here is derived from an EMBL/GenBank/DDBJ whole genome shotgun (WGS) entry which is preliminary data.</text>
</comment>
<evidence type="ECO:0000313" key="1">
    <source>
        <dbReference type="EMBL" id="MBW0551975.1"/>
    </source>
</evidence>
<keyword evidence="2" id="KW-1185">Reference proteome</keyword>
<reference evidence="1" key="1">
    <citation type="submission" date="2021-03" db="EMBL/GenBank/DDBJ databases">
        <title>Draft genome sequence of rust myrtle Austropuccinia psidii MF-1, a brazilian biotype.</title>
        <authorList>
            <person name="Quecine M.C."/>
            <person name="Pachon D.M.R."/>
            <person name="Bonatelli M.L."/>
            <person name="Correr F.H."/>
            <person name="Franceschini L.M."/>
            <person name="Leite T.F."/>
            <person name="Margarido G.R.A."/>
            <person name="Almeida C.A."/>
            <person name="Ferrarezi J.A."/>
            <person name="Labate C.A."/>
        </authorList>
    </citation>
    <scope>NUCLEOTIDE SEQUENCE</scope>
    <source>
        <strain evidence="1">MF-1</strain>
    </source>
</reference>
<evidence type="ECO:0000313" key="2">
    <source>
        <dbReference type="Proteomes" id="UP000765509"/>
    </source>
</evidence>
<dbReference type="AlphaFoldDB" id="A0A9Q3P8D4"/>
<proteinExistence type="predicted"/>
<accession>A0A9Q3P8D4</accession>